<feature type="compositionally biased region" description="Polar residues" evidence="1">
    <location>
        <begin position="1"/>
        <end position="10"/>
    </location>
</feature>
<reference evidence="3 4" key="1">
    <citation type="submission" date="2018-11" db="EMBL/GenBank/DDBJ databases">
        <authorList>
            <consortium name="Pathogen Informatics"/>
        </authorList>
    </citation>
    <scope>NUCLEOTIDE SEQUENCE [LARGE SCALE GENOMIC DNA]</scope>
</reference>
<dbReference type="Proteomes" id="UP000050761">
    <property type="component" value="Unassembled WGS sequence"/>
</dbReference>
<proteinExistence type="predicted"/>
<protein>
    <submittedName>
        <fullName evidence="3 5">Uncharacterized protein</fullName>
    </submittedName>
</protein>
<dbReference type="AlphaFoldDB" id="A0A183FCT4"/>
<keyword evidence="4" id="KW-1185">Reference proteome</keyword>
<feature type="transmembrane region" description="Helical" evidence="2">
    <location>
        <begin position="43"/>
        <end position="63"/>
    </location>
</feature>
<dbReference type="EMBL" id="UZAH01021996">
    <property type="protein sequence ID" value="VDO54525.1"/>
    <property type="molecule type" value="Genomic_DNA"/>
</dbReference>
<dbReference type="WBParaSite" id="HPBE_0000397601-mRNA-1">
    <property type="protein sequence ID" value="HPBE_0000397601-mRNA-1"/>
    <property type="gene ID" value="HPBE_0000397601"/>
</dbReference>
<keyword evidence="2" id="KW-0472">Membrane</keyword>
<evidence type="ECO:0000313" key="5">
    <source>
        <dbReference type="WBParaSite" id="HPBE_0000397601-mRNA-1"/>
    </source>
</evidence>
<evidence type="ECO:0000256" key="2">
    <source>
        <dbReference type="SAM" id="Phobius"/>
    </source>
</evidence>
<keyword evidence="2" id="KW-1133">Transmembrane helix</keyword>
<evidence type="ECO:0000256" key="1">
    <source>
        <dbReference type="SAM" id="MobiDB-lite"/>
    </source>
</evidence>
<accession>A0A183FCT4</accession>
<evidence type="ECO:0000313" key="4">
    <source>
        <dbReference type="Proteomes" id="UP000050761"/>
    </source>
</evidence>
<evidence type="ECO:0000313" key="3">
    <source>
        <dbReference type="EMBL" id="VDO54525.1"/>
    </source>
</evidence>
<reference evidence="5" key="2">
    <citation type="submission" date="2019-09" db="UniProtKB">
        <authorList>
            <consortium name="WormBaseParasite"/>
        </authorList>
    </citation>
    <scope>IDENTIFICATION</scope>
</reference>
<accession>A0A3P7ZY27</accession>
<name>A0A183FCT4_HELPZ</name>
<feature type="region of interest" description="Disordered" evidence="1">
    <location>
        <begin position="1"/>
        <end position="32"/>
    </location>
</feature>
<organism evidence="4 5">
    <name type="scientific">Heligmosomoides polygyrus</name>
    <name type="common">Parasitic roundworm</name>
    <dbReference type="NCBI Taxonomy" id="6339"/>
    <lineage>
        <taxon>Eukaryota</taxon>
        <taxon>Metazoa</taxon>
        <taxon>Ecdysozoa</taxon>
        <taxon>Nematoda</taxon>
        <taxon>Chromadorea</taxon>
        <taxon>Rhabditida</taxon>
        <taxon>Rhabditina</taxon>
        <taxon>Rhabditomorpha</taxon>
        <taxon>Strongyloidea</taxon>
        <taxon>Heligmosomidae</taxon>
        <taxon>Heligmosomoides</taxon>
    </lineage>
</organism>
<gene>
    <name evidence="3" type="ORF">HPBE_LOCUS3977</name>
</gene>
<sequence>MLQTRITWNSTPAEATTTTAKEDAAVADEDEEGGIHEHDKMSFGFGSSVVCYLHYAFTFYFFLIQYENLNPKISRTVQDLASSQFRTAFDYVTTNN</sequence>
<keyword evidence="2" id="KW-0812">Transmembrane</keyword>